<keyword evidence="1" id="KW-0378">Hydrolase</keyword>
<reference evidence="1" key="2">
    <citation type="journal article" date="2022" name="New Phytol.">
        <title>Evolutionary transition to the ectomycorrhizal habit in the genomes of a hyperdiverse lineage of mushroom-forming fungi.</title>
        <authorList>
            <person name="Looney B."/>
            <person name="Miyauchi S."/>
            <person name="Morin E."/>
            <person name="Drula E."/>
            <person name="Courty P.E."/>
            <person name="Kohler A."/>
            <person name="Kuo A."/>
            <person name="LaButti K."/>
            <person name="Pangilinan J."/>
            <person name="Lipzen A."/>
            <person name="Riley R."/>
            <person name="Andreopoulos W."/>
            <person name="He G."/>
            <person name="Johnson J."/>
            <person name="Nolan M."/>
            <person name="Tritt A."/>
            <person name="Barry K.W."/>
            <person name="Grigoriev I.V."/>
            <person name="Nagy L.G."/>
            <person name="Hibbett D."/>
            <person name="Henrissat B."/>
            <person name="Matheny P.B."/>
            <person name="Labbe J."/>
            <person name="Martin F.M."/>
        </authorList>
    </citation>
    <scope>NUCLEOTIDE SEQUENCE</scope>
    <source>
        <strain evidence="1">HHB10654</strain>
    </source>
</reference>
<keyword evidence="2" id="KW-1185">Reference proteome</keyword>
<evidence type="ECO:0000313" key="2">
    <source>
        <dbReference type="Proteomes" id="UP000814140"/>
    </source>
</evidence>
<accession>A0ACB8SHD3</accession>
<comment type="caution">
    <text evidence="1">The sequence shown here is derived from an EMBL/GenBank/DDBJ whole genome shotgun (WGS) entry which is preliminary data.</text>
</comment>
<gene>
    <name evidence="1" type="ORF">BV25DRAFT_1873160</name>
</gene>
<dbReference type="EMBL" id="MU277298">
    <property type="protein sequence ID" value="KAI0055298.1"/>
    <property type="molecule type" value="Genomic_DNA"/>
</dbReference>
<evidence type="ECO:0000313" key="1">
    <source>
        <dbReference type="EMBL" id="KAI0055298.1"/>
    </source>
</evidence>
<protein>
    <submittedName>
        <fullName evidence="1">P-loop containing nucleoside triphosphate hydrolase protein</fullName>
    </submittedName>
</protein>
<sequence length="260" mass="29195">MSGIPPPFDWSKRSHFKWNTEEGREKLRDLVSPSVGFNPAEFQLKCSAHILDGTDVFCISATGDGKSALIYIPAIARKGTITLVIMPTNFLESDMEKSLKKRGVHALTLNAETLAAATRDGRQLWEEAKTGQYPVILLAPETLRTDEFGAFILDAGVRARWGTTVVDESHLVVDWGVGFRPLYLDIWSLRARAPPHHVMVALSASVEPGRQMAAIMTALGFDKDRYHLEKRDCERRNVDLIFRVIIHRRIALDLRLSISM</sequence>
<organism evidence="1 2">
    <name type="scientific">Artomyces pyxidatus</name>
    <dbReference type="NCBI Taxonomy" id="48021"/>
    <lineage>
        <taxon>Eukaryota</taxon>
        <taxon>Fungi</taxon>
        <taxon>Dikarya</taxon>
        <taxon>Basidiomycota</taxon>
        <taxon>Agaricomycotina</taxon>
        <taxon>Agaricomycetes</taxon>
        <taxon>Russulales</taxon>
        <taxon>Auriscalpiaceae</taxon>
        <taxon>Artomyces</taxon>
    </lineage>
</organism>
<name>A0ACB8SHD3_9AGAM</name>
<reference evidence="1" key="1">
    <citation type="submission" date="2021-03" db="EMBL/GenBank/DDBJ databases">
        <authorList>
            <consortium name="DOE Joint Genome Institute"/>
            <person name="Ahrendt S."/>
            <person name="Looney B.P."/>
            <person name="Miyauchi S."/>
            <person name="Morin E."/>
            <person name="Drula E."/>
            <person name="Courty P.E."/>
            <person name="Chicoki N."/>
            <person name="Fauchery L."/>
            <person name="Kohler A."/>
            <person name="Kuo A."/>
            <person name="Labutti K."/>
            <person name="Pangilinan J."/>
            <person name="Lipzen A."/>
            <person name="Riley R."/>
            <person name="Andreopoulos W."/>
            <person name="He G."/>
            <person name="Johnson J."/>
            <person name="Barry K.W."/>
            <person name="Grigoriev I.V."/>
            <person name="Nagy L."/>
            <person name="Hibbett D."/>
            <person name="Henrissat B."/>
            <person name="Matheny P.B."/>
            <person name="Labbe J."/>
            <person name="Martin F."/>
        </authorList>
    </citation>
    <scope>NUCLEOTIDE SEQUENCE</scope>
    <source>
        <strain evidence="1">HHB10654</strain>
    </source>
</reference>
<dbReference type="Proteomes" id="UP000814140">
    <property type="component" value="Unassembled WGS sequence"/>
</dbReference>
<proteinExistence type="predicted"/>